<feature type="compositionally biased region" description="Basic and acidic residues" evidence="1">
    <location>
        <begin position="1"/>
        <end position="13"/>
    </location>
</feature>
<dbReference type="Proteomes" id="UP000498740">
    <property type="component" value="Unassembled WGS sequence"/>
</dbReference>
<accession>A0A7J0CGQ2</accession>
<dbReference type="EMBL" id="BLWD01000001">
    <property type="protein sequence ID" value="GFN01609.1"/>
    <property type="molecule type" value="Genomic_DNA"/>
</dbReference>
<protein>
    <submittedName>
        <fullName evidence="2">Uncharacterized protein</fullName>
    </submittedName>
</protein>
<sequence length="127" mass="12159">MEGAEGLHGEPHTGFDGGRVGHVHGYGGRPRAGALQLGGGLAGVLLVVVGDDDGRAGRGEQPGDGEADAGGAAGDEGGAAGELGRGVVGVAGVVVLMRVPLLLCVFCGAVRVPCPPGCPGACPPDTS</sequence>
<feature type="region of interest" description="Disordered" evidence="1">
    <location>
        <begin position="1"/>
        <end position="22"/>
    </location>
</feature>
<dbReference type="AlphaFoldDB" id="A0A7J0CGQ2"/>
<gene>
    <name evidence="2" type="ORF">Smic_01650</name>
</gene>
<organism evidence="2 3">
    <name type="scientific">Streptomyces microflavus</name>
    <name type="common">Streptomyces lipmanii</name>
    <dbReference type="NCBI Taxonomy" id="1919"/>
    <lineage>
        <taxon>Bacteria</taxon>
        <taxon>Bacillati</taxon>
        <taxon>Actinomycetota</taxon>
        <taxon>Actinomycetes</taxon>
        <taxon>Kitasatosporales</taxon>
        <taxon>Streptomycetaceae</taxon>
        <taxon>Streptomyces</taxon>
    </lineage>
</organism>
<proteinExistence type="predicted"/>
<evidence type="ECO:0000313" key="2">
    <source>
        <dbReference type="EMBL" id="GFN01609.1"/>
    </source>
</evidence>
<comment type="caution">
    <text evidence="2">The sequence shown here is derived from an EMBL/GenBank/DDBJ whole genome shotgun (WGS) entry which is preliminary data.</text>
</comment>
<evidence type="ECO:0000313" key="3">
    <source>
        <dbReference type="Proteomes" id="UP000498740"/>
    </source>
</evidence>
<name>A0A7J0CGQ2_STRMI</name>
<feature type="region of interest" description="Disordered" evidence="1">
    <location>
        <begin position="53"/>
        <end position="78"/>
    </location>
</feature>
<evidence type="ECO:0000256" key="1">
    <source>
        <dbReference type="SAM" id="MobiDB-lite"/>
    </source>
</evidence>
<reference evidence="2 3" key="1">
    <citation type="submission" date="2020-05" db="EMBL/GenBank/DDBJ databases">
        <title>Whole genome shotgun sequence of Streptomyces microflavus NBRC 13062.</title>
        <authorList>
            <person name="Komaki H."/>
            <person name="Tamura T."/>
        </authorList>
    </citation>
    <scope>NUCLEOTIDE SEQUENCE [LARGE SCALE GENOMIC DNA]</scope>
    <source>
        <strain evidence="2 3">NBRC 13062</strain>
    </source>
</reference>